<reference evidence="3" key="1">
    <citation type="submission" date="2020-05" db="EMBL/GenBank/DDBJ databases">
        <authorList>
            <person name="Chiriac C."/>
            <person name="Salcher M."/>
            <person name="Ghai R."/>
            <person name="Kavagutti S V."/>
        </authorList>
    </citation>
    <scope>NUCLEOTIDE SEQUENCE</scope>
</reference>
<name>A0A6J7S2E7_9ZZZZ</name>
<organism evidence="3">
    <name type="scientific">freshwater metagenome</name>
    <dbReference type="NCBI Taxonomy" id="449393"/>
    <lineage>
        <taxon>unclassified sequences</taxon>
        <taxon>metagenomes</taxon>
        <taxon>ecological metagenomes</taxon>
    </lineage>
</organism>
<dbReference type="PANTHER" id="PTHR43662:SF3">
    <property type="entry name" value="DOMAIN PROTEIN, PUTATIVE (AFU_ORTHOLOGUE AFUA_6G11970)-RELATED"/>
    <property type="match status" value="1"/>
</dbReference>
<dbReference type="InterPro" id="IPR018535">
    <property type="entry name" value="DUF1996"/>
</dbReference>
<feature type="domain" description="DUF1996" evidence="2">
    <location>
        <begin position="46"/>
        <end position="249"/>
    </location>
</feature>
<protein>
    <submittedName>
        <fullName evidence="3">Unannotated protein</fullName>
    </submittedName>
</protein>
<gene>
    <name evidence="3" type="ORF">UFOPK4134_01472</name>
</gene>
<sequence length="277" mass="29266">MTHDHSAMPVDAASVMGKPDQPVTGPQGRVGQFVVECPFSHALPDDPIVYPGDAGASHLHVFFGNVTSNADANLESLLGQGTTCEQQQDTASYWAPALLDNGQLITPVKSVAYYRAGVGVDPTTVVAFPPGLMMIAGDAMATEAQPTSVVAWSCGSGGMRDELPPSCPEDRGLRIDITFPDCWDGKNLDVDGHRTHMHYSSNGKCPSSHPVSVPQLIFSVAYPVHGDASHLQLASGGLITGHADFINSWDQEKLEEEVALCIGRDIVCGVTSGRISG</sequence>
<evidence type="ECO:0000256" key="1">
    <source>
        <dbReference type="SAM" id="MobiDB-lite"/>
    </source>
</evidence>
<dbReference type="AlphaFoldDB" id="A0A6J7S2E7"/>
<evidence type="ECO:0000313" key="3">
    <source>
        <dbReference type="EMBL" id="CAB5035445.1"/>
    </source>
</evidence>
<dbReference type="Pfam" id="PF09362">
    <property type="entry name" value="DUF1996"/>
    <property type="match status" value="1"/>
</dbReference>
<accession>A0A6J7S2E7</accession>
<dbReference type="PANTHER" id="PTHR43662">
    <property type="match status" value="1"/>
</dbReference>
<feature type="region of interest" description="Disordered" evidence="1">
    <location>
        <begin position="1"/>
        <end position="27"/>
    </location>
</feature>
<dbReference type="EMBL" id="CAFBPS010000138">
    <property type="protein sequence ID" value="CAB5035445.1"/>
    <property type="molecule type" value="Genomic_DNA"/>
</dbReference>
<evidence type="ECO:0000259" key="2">
    <source>
        <dbReference type="Pfam" id="PF09362"/>
    </source>
</evidence>
<proteinExistence type="predicted"/>